<evidence type="ECO:0008006" key="3">
    <source>
        <dbReference type="Google" id="ProtNLM"/>
    </source>
</evidence>
<dbReference type="RefSeq" id="WP_156734530.1">
    <property type="nucleotide sequence ID" value="NZ_CP045009.1"/>
</dbReference>
<dbReference type="EMBL" id="CP047341">
    <property type="protein sequence ID" value="QIF92315.1"/>
    <property type="molecule type" value="Genomic_DNA"/>
</dbReference>
<evidence type="ECO:0000313" key="1">
    <source>
        <dbReference type="EMBL" id="QIF92315.1"/>
    </source>
</evidence>
<sequence>MININDVYPKDLVTLQKELDYSDVKMAELLGISVKTWVNKRSATTRAIRKQLISPAECEYLMLLAGIHPKYDLIFNPKNQ</sequence>
<proteinExistence type="predicted"/>
<evidence type="ECO:0000313" key="2">
    <source>
        <dbReference type="Proteomes" id="UP000501338"/>
    </source>
</evidence>
<organism evidence="1 2">
    <name type="scientific">Proteus terrae subsp. cibarius</name>
    <dbReference type="NCBI Taxonomy" id="626774"/>
    <lineage>
        <taxon>Bacteria</taxon>
        <taxon>Pseudomonadati</taxon>
        <taxon>Pseudomonadota</taxon>
        <taxon>Gammaproteobacteria</taxon>
        <taxon>Enterobacterales</taxon>
        <taxon>Morganellaceae</taxon>
        <taxon>Proteus</taxon>
    </lineage>
</organism>
<protein>
    <recommendedName>
        <fullName evidence="3">XRE family transcriptional regulator</fullName>
    </recommendedName>
</protein>
<name>A0ABX6JX59_9GAMM</name>
<geneLocation type="plasmid" evidence="2">
    <name>pzf1-cfr</name>
</geneLocation>
<gene>
    <name evidence="1" type="ORF">GTH23_19930</name>
</gene>
<reference evidence="1 2" key="1">
    <citation type="submission" date="2020-01" db="EMBL/GenBank/DDBJ databases">
        <title>The genomic epidemiology of tigecycline resistance gene tet(X) variants in a swine farm in China.</title>
        <authorList>
            <person name="Peng K."/>
            <person name="Li R."/>
        </authorList>
    </citation>
    <scope>NUCLEOTIDE SEQUENCE [LARGE SCALE GENOMIC DNA]</scope>
    <source>
        <strain evidence="1 2">ZF1</strain>
        <plasmid evidence="2">pzf1-cfr</plasmid>
    </source>
</reference>
<accession>A0ABX6JX59</accession>
<dbReference type="Proteomes" id="UP000501338">
    <property type="component" value="Plasmid pZF1-cfr"/>
</dbReference>
<keyword evidence="1" id="KW-0614">Plasmid</keyword>
<keyword evidence="2" id="KW-1185">Reference proteome</keyword>